<dbReference type="AlphaFoldDB" id="A0ABD6EZQ3"/>
<sequence>MRLSFSDFNRSINCSPSPEEDLERIIRAVGGASSNNSMYAPDSPLQTATGIDPDSTTGSSTSRSRSPARVFKTLRESASQSVLKPASEGVKQPSLSNRKL</sequence>
<evidence type="ECO:0000313" key="3">
    <source>
        <dbReference type="Proteomes" id="UP001608902"/>
    </source>
</evidence>
<protein>
    <submittedName>
        <fullName evidence="2">Uncharacterized protein</fullName>
    </submittedName>
</protein>
<feature type="compositionally biased region" description="Low complexity" evidence="1">
    <location>
        <begin position="49"/>
        <end position="67"/>
    </location>
</feature>
<accession>A0ABD6EZQ3</accession>
<comment type="caution">
    <text evidence="2">The sequence shown here is derived from an EMBL/GenBank/DDBJ whole genome shotgun (WGS) entry which is preliminary data.</text>
</comment>
<dbReference type="Proteomes" id="UP001608902">
    <property type="component" value="Unassembled WGS sequence"/>
</dbReference>
<organism evidence="2 3">
    <name type="scientific">Gnathostoma spinigerum</name>
    <dbReference type="NCBI Taxonomy" id="75299"/>
    <lineage>
        <taxon>Eukaryota</taxon>
        <taxon>Metazoa</taxon>
        <taxon>Ecdysozoa</taxon>
        <taxon>Nematoda</taxon>
        <taxon>Chromadorea</taxon>
        <taxon>Rhabditida</taxon>
        <taxon>Spirurina</taxon>
        <taxon>Gnathostomatomorpha</taxon>
        <taxon>Gnathostomatoidea</taxon>
        <taxon>Gnathostomatidae</taxon>
        <taxon>Gnathostoma</taxon>
    </lineage>
</organism>
<gene>
    <name evidence="2" type="ORF">AB6A40_011655</name>
</gene>
<keyword evidence="3" id="KW-1185">Reference proteome</keyword>
<feature type="compositionally biased region" description="Polar residues" evidence="1">
    <location>
        <begin position="32"/>
        <end position="48"/>
    </location>
</feature>
<evidence type="ECO:0000313" key="2">
    <source>
        <dbReference type="EMBL" id="MFH4984946.1"/>
    </source>
</evidence>
<feature type="region of interest" description="Disordered" evidence="1">
    <location>
        <begin position="32"/>
        <end position="100"/>
    </location>
</feature>
<dbReference type="EMBL" id="JBGFUD010024240">
    <property type="protein sequence ID" value="MFH4984946.1"/>
    <property type="molecule type" value="Genomic_DNA"/>
</dbReference>
<proteinExistence type="predicted"/>
<name>A0ABD6EZQ3_9BILA</name>
<reference evidence="2 3" key="1">
    <citation type="submission" date="2024-08" db="EMBL/GenBank/DDBJ databases">
        <title>Gnathostoma spinigerum genome.</title>
        <authorList>
            <person name="Gonzalez-Bertolin B."/>
            <person name="Monzon S."/>
            <person name="Zaballos A."/>
            <person name="Jimenez P."/>
            <person name="Dekumyoy P."/>
            <person name="Varona S."/>
            <person name="Cuesta I."/>
            <person name="Sumanam S."/>
            <person name="Adisakwattana P."/>
            <person name="Gasser R.B."/>
            <person name="Hernandez-Gonzalez A."/>
            <person name="Young N.D."/>
            <person name="Perteguer M.J."/>
        </authorList>
    </citation>
    <scope>NUCLEOTIDE SEQUENCE [LARGE SCALE GENOMIC DNA]</scope>
    <source>
        <strain evidence="2">AL3</strain>
        <tissue evidence="2">Liver</tissue>
    </source>
</reference>
<evidence type="ECO:0000256" key="1">
    <source>
        <dbReference type="SAM" id="MobiDB-lite"/>
    </source>
</evidence>